<organism evidence="1 2">
    <name type="scientific">Clostridium aceticum</name>
    <dbReference type="NCBI Taxonomy" id="84022"/>
    <lineage>
        <taxon>Bacteria</taxon>
        <taxon>Bacillati</taxon>
        <taxon>Bacillota</taxon>
        <taxon>Clostridia</taxon>
        <taxon>Eubacteriales</taxon>
        <taxon>Clostridiaceae</taxon>
        <taxon>Clostridium</taxon>
    </lineage>
</organism>
<dbReference type="PATRIC" id="fig|84022.5.peg.2265"/>
<keyword evidence="2" id="KW-1185">Reference proteome</keyword>
<dbReference type="InterPro" id="IPR029002">
    <property type="entry name" value="PLPC/GPLD1"/>
</dbReference>
<protein>
    <submittedName>
        <fullName evidence="1">Zinc dependent phospholipase C</fullName>
    </submittedName>
</protein>
<dbReference type="AlphaFoldDB" id="A0A0D8ID43"/>
<dbReference type="STRING" id="84022.CACET_c10610"/>
<dbReference type="RefSeq" id="WP_044823311.1">
    <property type="nucleotide sequence ID" value="NZ_CP009687.1"/>
</dbReference>
<dbReference type="KEGG" id="cace:CACET_c10610"/>
<evidence type="ECO:0000313" key="2">
    <source>
        <dbReference type="Proteomes" id="UP000035704"/>
    </source>
</evidence>
<reference evidence="1 2" key="1">
    <citation type="submission" date="2014-10" db="EMBL/GenBank/DDBJ databases">
        <title>Genome sequence of Clostridium aceticum DSM 1496.</title>
        <authorList>
            <person name="Poehlein A."/>
            <person name="Schiel-Bengelsdorf B."/>
            <person name="Gottschalk G."/>
            <person name="Duerre P."/>
            <person name="Daniel R."/>
        </authorList>
    </citation>
    <scope>NUCLEOTIDE SEQUENCE [LARGE SCALE GENOMIC DNA]</scope>
    <source>
        <strain evidence="1 2">DSM 1496</strain>
    </source>
</reference>
<gene>
    <name evidence="1" type="ORF">CACET_c10610</name>
</gene>
<name>A0A0D8ID43_9CLOT</name>
<accession>A0A0D8ID43</accession>
<dbReference type="OrthoDB" id="2878022at2"/>
<dbReference type="Proteomes" id="UP000035704">
    <property type="component" value="Chromosome"/>
</dbReference>
<evidence type="ECO:0000313" key="1">
    <source>
        <dbReference type="EMBL" id="AKL94564.1"/>
    </source>
</evidence>
<dbReference type="EMBL" id="CP009687">
    <property type="protein sequence ID" value="AKL94564.1"/>
    <property type="molecule type" value="Genomic_DNA"/>
</dbReference>
<dbReference type="Pfam" id="PF00882">
    <property type="entry name" value="Zn_dep_PLPC"/>
    <property type="match status" value="1"/>
</dbReference>
<sequence>MLPQSHVIIAKHLHKNVKEKFGVVLDRGSLIYGSVKPDIPFHLKGLRHFKPQSFDYICREIQKLSQYTLNNNKQHIKLLSTEIGIVTHFISDYFCVPHNDRKTYKNHFLEHLAYENNLHQQYRNYNKKIEVSNSFFNIDNDTTDTIQSLIDHLHQIYTLKKESYINDLESSLQASTAVAFYIIYHNKINGKSNRAA</sequence>
<proteinExistence type="predicted"/>